<sequence length="45" mass="5041">MTTLTKKATTPQSQLMALGVRELLIFRRVINWQKTGTLAREHGGS</sequence>
<reference evidence="1 2" key="1">
    <citation type="journal article" date="2015" name="Genome Announc.">
        <title>Thirty-Two Complete Genome Assemblies of Nine Yersinia Species, Including Y. pestis, Y. pseudotuberculosis, and Y. enterocolitica.</title>
        <authorList>
            <person name="Johnson S.L."/>
            <person name="Daligault H.E."/>
            <person name="Davenport K.W."/>
            <person name="Jaissle J."/>
            <person name="Frey K.G."/>
            <person name="Ladner J.T."/>
            <person name="Broomall S.M."/>
            <person name="Bishop-Lilly K.A."/>
            <person name="Bruce D.C."/>
            <person name="Coyne S.R."/>
            <person name="Gibbons H.S."/>
            <person name="Lo C.C."/>
            <person name="Munk A.C."/>
            <person name="Rosenzweig C.N."/>
            <person name="Koroleva G.I."/>
            <person name="Palacios G.F."/>
            <person name="Redden C.L."/>
            <person name="Xu Y."/>
            <person name="Minogue T.D."/>
            <person name="Chain P.S."/>
        </authorList>
    </citation>
    <scope>NUCLEOTIDE SEQUENCE [LARGE SCALE GENOMIC DNA]</scope>
    <source>
        <strain evidence="1 2">YRA</strain>
    </source>
</reference>
<name>A0ABM5SAR0_YERRO</name>
<organism evidence="1 2">
    <name type="scientific">Yersinia rohdei</name>
    <dbReference type="NCBI Taxonomy" id="29485"/>
    <lineage>
        <taxon>Bacteria</taxon>
        <taxon>Pseudomonadati</taxon>
        <taxon>Pseudomonadota</taxon>
        <taxon>Gammaproteobacteria</taxon>
        <taxon>Enterobacterales</taxon>
        <taxon>Yersiniaceae</taxon>
        <taxon>Yersinia</taxon>
    </lineage>
</organism>
<accession>A0ABM5SAR0</accession>
<evidence type="ECO:0000313" key="2">
    <source>
        <dbReference type="Proteomes" id="UP000031914"/>
    </source>
</evidence>
<gene>
    <name evidence="1" type="ORF">CH64_720</name>
</gene>
<dbReference type="EMBL" id="CP009787">
    <property type="protein sequence ID" value="AJJ10273.1"/>
    <property type="molecule type" value="Genomic_DNA"/>
</dbReference>
<proteinExistence type="predicted"/>
<protein>
    <submittedName>
        <fullName evidence="1">Uncharacterized protein</fullName>
    </submittedName>
</protein>
<evidence type="ECO:0000313" key="1">
    <source>
        <dbReference type="EMBL" id="AJJ10273.1"/>
    </source>
</evidence>
<keyword evidence="2" id="KW-1185">Reference proteome</keyword>
<dbReference type="Proteomes" id="UP000031914">
    <property type="component" value="Chromosome"/>
</dbReference>